<reference evidence="3" key="1">
    <citation type="submission" date="2025-08" db="UniProtKB">
        <authorList>
            <consortium name="RefSeq"/>
        </authorList>
    </citation>
    <scope>IDENTIFICATION</scope>
</reference>
<evidence type="ECO:0000256" key="1">
    <source>
        <dbReference type="SAM" id="MobiDB-lite"/>
    </source>
</evidence>
<evidence type="ECO:0000313" key="3">
    <source>
        <dbReference type="RefSeq" id="XP_026191965.1"/>
    </source>
</evidence>
<feature type="region of interest" description="Disordered" evidence="1">
    <location>
        <begin position="221"/>
        <end position="264"/>
    </location>
</feature>
<dbReference type="OrthoDB" id="347165at2759"/>
<feature type="compositionally biased region" description="Basic residues" evidence="1">
    <location>
        <begin position="241"/>
        <end position="264"/>
    </location>
</feature>
<sequence length="264" mass="30548">MLDNYLPSFGFGLGFHAALGGSWVERYRLGIGPWIRVDETTLETFKLDKFLLHRRIGSRMKGLGSSKEVPMTDVITRHVKQVADFNKALEKRKLWREREKELKAKHSDTWGILQSEDRRPGRSERSVVVSSSAKRVLDSLDAGDVDKEVVERVKEKVARKFGSFDAHAAMRQKIAKEKEERQLQLQNVASDAWVPDRFYTEELKQQTPWLNPLEFLSELQPTAKEGSLTPVASDSDSESPKKRKKLKKKKDRKKHKKHKKRKKE</sequence>
<keyword evidence="2" id="KW-1185">Reference proteome</keyword>
<protein>
    <submittedName>
        <fullName evidence="3">Protein FAM133B</fullName>
    </submittedName>
</protein>
<accession>A0A6P6RXX0</accession>
<dbReference type="GeneID" id="34623094"/>
<organism evidence="2 3">
    <name type="scientific">Cyclospora cayetanensis</name>
    <dbReference type="NCBI Taxonomy" id="88456"/>
    <lineage>
        <taxon>Eukaryota</taxon>
        <taxon>Sar</taxon>
        <taxon>Alveolata</taxon>
        <taxon>Apicomplexa</taxon>
        <taxon>Conoidasida</taxon>
        <taxon>Coccidia</taxon>
        <taxon>Eucoccidiorida</taxon>
        <taxon>Eimeriorina</taxon>
        <taxon>Eimeriidae</taxon>
        <taxon>Cyclospora</taxon>
    </lineage>
</organism>
<gene>
    <name evidence="3" type="primary">LOC34623094</name>
</gene>
<dbReference type="AlphaFoldDB" id="A0A6P6RXX0"/>
<dbReference type="RefSeq" id="XP_026191965.1">
    <property type="nucleotide sequence ID" value="XM_026336180.1"/>
</dbReference>
<name>A0A6P6RXX0_9EIME</name>
<evidence type="ECO:0000313" key="2">
    <source>
        <dbReference type="Proteomes" id="UP000515125"/>
    </source>
</evidence>
<proteinExistence type="predicted"/>
<dbReference type="Proteomes" id="UP000515125">
    <property type="component" value="Unplaced"/>
</dbReference>